<keyword evidence="3 8" id="KW-0349">Heme</keyword>
<evidence type="ECO:0000256" key="9">
    <source>
        <dbReference type="RuleBase" id="RU000461"/>
    </source>
</evidence>
<evidence type="ECO:0000256" key="6">
    <source>
        <dbReference type="ARBA" id="ARBA00023004"/>
    </source>
</evidence>
<evidence type="ECO:0000256" key="8">
    <source>
        <dbReference type="PIRSR" id="PIRSR602401-1"/>
    </source>
</evidence>
<comment type="similarity">
    <text evidence="2 9">Belongs to the cytochrome P450 family.</text>
</comment>
<dbReference type="CDD" id="cd11072">
    <property type="entry name" value="CYP71-like"/>
    <property type="match status" value="1"/>
</dbReference>
<evidence type="ECO:0000256" key="3">
    <source>
        <dbReference type="ARBA" id="ARBA00022617"/>
    </source>
</evidence>
<dbReference type="PRINTS" id="PR00385">
    <property type="entry name" value="P450"/>
</dbReference>
<dbReference type="Proteomes" id="UP000087766">
    <property type="component" value="Chromosome 7"/>
</dbReference>
<dbReference type="Gene3D" id="1.10.630.10">
    <property type="entry name" value="Cytochrome P450"/>
    <property type="match status" value="1"/>
</dbReference>
<dbReference type="KEGG" id="vra:106767565"/>
<evidence type="ECO:0000313" key="11">
    <source>
        <dbReference type="RefSeq" id="XP_014507973.2"/>
    </source>
</evidence>
<dbReference type="PROSITE" id="PS00086">
    <property type="entry name" value="CYTOCHROME_P450"/>
    <property type="match status" value="1"/>
</dbReference>
<organism evidence="10 11">
    <name type="scientific">Vigna radiata var. radiata</name>
    <name type="common">Mung bean</name>
    <name type="synonym">Phaseolus aureus</name>
    <dbReference type="NCBI Taxonomy" id="3916"/>
    <lineage>
        <taxon>Eukaryota</taxon>
        <taxon>Viridiplantae</taxon>
        <taxon>Streptophyta</taxon>
        <taxon>Embryophyta</taxon>
        <taxon>Tracheophyta</taxon>
        <taxon>Spermatophyta</taxon>
        <taxon>Magnoliopsida</taxon>
        <taxon>eudicotyledons</taxon>
        <taxon>Gunneridae</taxon>
        <taxon>Pentapetalae</taxon>
        <taxon>rosids</taxon>
        <taxon>fabids</taxon>
        <taxon>Fabales</taxon>
        <taxon>Fabaceae</taxon>
        <taxon>Papilionoideae</taxon>
        <taxon>50 kb inversion clade</taxon>
        <taxon>NPAAA clade</taxon>
        <taxon>indigoferoid/millettioid clade</taxon>
        <taxon>Phaseoleae</taxon>
        <taxon>Vigna</taxon>
    </lineage>
</organism>
<evidence type="ECO:0000256" key="4">
    <source>
        <dbReference type="ARBA" id="ARBA00022723"/>
    </source>
</evidence>
<dbReference type="GO" id="GO:0004497">
    <property type="term" value="F:monooxygenase activity"/>
    <property type="evidence" value="ECO:0007669"/>
    <property type="project" value="UniProtKB-KW"/>
</dbReference>
<protein>
    <submittedName>
        <fullName evidence="11">Cytochrome P450 71D10</fullName>
    </submittedName>
</protein>
<keyword evidence="6 8" id="KW-0408">Iron</keyword>
<dbReference type="InterPro" id="IPR036396">
    <property type="entry name" value="Cyt_P450_sf"/>
</dbReference>
<evidence type="ECO:0000313" key="10">
    <source>
        <dbReference type="Proteomes" id="UP000087766"/>
    </source>
</evidence>
<dbReference type="Pfam" id="PF00067">
    <property type="entry name" value="p450"/>
    <property type="match status" value="1"/>
</dbReference>
<name>A0A1S3UPH1_VIGRR</name>
<dbReference type="InterPro" id="IPR002401">
    <property type="entry name" value="Cyt_P450_E_grp-I"/>
</dbReference>
<dbReference type="AlphaFoldDB" id="A0A1S3UPH1"/>
<proteinExistence type="inferred from homology"/>
<dbReference type="RefSeq" id="XP_014507973.2">
    <property type="nucleotide sequence ID" value="XM_014652487.2"/>
</dbReference>
<evidence type="ECO:0000256" key="5">
    <source>
        <dbReference type="ARBA" id="ARBA00023002"/>
    </source>
</evidence>
<evidence type="ECO:0000256" key="1">
    <source>
        <dbReference type="ARBA" id="ARBA00001971"/>
    </source>
</evidence>
<dbReference type="FunFam" id="1.10.630.10:FF:000043">
    <property type="entry name" value="Cytochrome P450 99A2"/>
    <property type="match status" value="1"/>
</dbReference>
<dbReference type="InterPro" id="IPR001128">
    <property type="entry name" value="Cyt_P450"/>
</dbReference>
<dbReference type="InterPro" id="IPR017972">
    <property type="entry name" value="Cyt_P450_CS"/>
</dbReference>
<keyword evidence="7 9" id="KW-0503">Monooxygenase</keyword>
<dbReference type="PANTHER" id="PTHR47955">
    <property type="entry name" value="CYTOCHROME P450 FAMILY 71 PROTEIN"/>
    <property type="match status" value="1"/>
</dbReference>
<evidence type="ECO:0000256" key="7">
    <source>
        <dbReference type="ARBA" id="ARBA00023033"/>
    </source>
</evidence>
<dbReference type="OrthoDB" id="2789670at2759"/>
<dbReference type="GO" id="GO:0016705">
    <property type="term" value="F:oxidoreductase activity, acting on paired donors, with incorporation or reduction of molecular oxygen"/>
    <property type="evidence" value="ECO:0007669"/>
    <property type="project" value="InterPro"/>
</dbReference>
<dbReference type="PRINTS" id="PR00463">
    <property type="entry name" value="EP450I"/>
</dbReference>
<dbReference type="STRING" id="3916.A0A1S3UPH1"/>
<feature type="binding site" description="axial binding residue" evidence="8">
    <location>
        <position position="441"/>
    </location>
    <ligand>
        <name>heme</name>
        <dbReference type="ChEBI" id="CHEBI:30413"/>
    </ligand>
    <ligandPart>
        <name>Fe</name>
        <dbReference type="ChEBI" id="CHEBI:18248"/>
    </ligandPart>
</feature>
<dbReference type="SUPFAM" id="SSF48264">
    <property type="entry name" value="Cytochrome P450"/>
    <property type="match status" value="1"/>
</dbReference>
<dbReference type="GO" id="GO:0020037">
    <property type="term" value="F:heme binding"/>
    <property type="evidence" value="ECO:0007669"/>
    <property type="project" value="InterPro"/>
</dbReference>
<reference evidence="10" key="1">
    <citation type="journal article" date="2014" name="Nat. Commun.">
        <title>Genome sequence of mungbean and insights into evolution within Vigna species.</title>
        <authorList>
            <person name="Kang Y.J."/>
            <person name="Kim S.K."/>
            <person name="Kim M.Y."/>
            <person name="Lestari P."/>
            <person name="Kim K.H."/>
            <person name="Ha B.K."/>
            <person name="Jun T.H."/>
            <person name="Hwang W.J."/>
            <person name="Lee T."/>
            <person name="Lee J."/>
            <person name="Shim S."/>
            <person name="Yoon M.Y."/>
            <person name="Jang Y.E."/>
            <person name="Han K.S."/>
            <person name="Taeprayoon P."/>
            <person name="Yoon N."/>
            <person name="Somta P."/>
            <person name="Tanya P."/>
            <person name="Kim K.S."/>
            <person name="Gwag J.G."/>
            <person name="Moon J.K."/>
            <person name="Lee Y.H."/>
            <person name="Park B.S."/>
            <person name="Bombarely A."/>
            <person name="Doyle J.J."/>
            <person name="Jackson S.A."/>
            <person name="Schafleitner R."/>
            <person name="Srinives P."/>
            <person name="Varshney R.K."/>
            <person name="Lee S.H."/>
        </authorList>
    </citation>
    <scope>NUCLEOTIDE SEQUENCE [LARGE SCALE GENOMIC DNA]</scope>
    <source>
        <strain evidence="10">cv. VC1973A</strain>
    </source>
</reference>
<keyword evidence="5 9" id="KW-0560">Oxidoreductase</keyword>
<evidence type="ECO:0000256" key="2">
    <source>
        <dbReference type="ARBA" id="ARBA00010617"/>
    </source>
</evidence>
<keyword evidence="10" id="KW-1185">Reference proteome</keyword>
<accession>A0A1S3UPH1</accession>
<dbReference type="PANTHER" id="PTHR47955:SF8">
    <property type="entry name" value="CYTOCHROME P450 71D11-LIKE"/>
    <property type="match status" value="1"/>
</dbReference>
<keyword evidence="4 8" id="KW-0479">Metal-binding</keyword>
<gene>
    <name evidence="11" type="primary">LOC106767565</name>
</gene>
<reference evidence="11" key="2">
    <citation type="submission" date="2025-08" db="UniProtKB">
        <authorList>
            <consortium name="RefSeq"/>
        </authorList>
    </citation>
    <scope>IDENTIFICATION</scope>
    <source>
        <tissue evidence="11">Leaf</tissue>
    </source>
</reference>
<dbReference type="GeneID" id="106767565"/>
<dbReference type="GO" id="GO:0005506">
    <property type="term" value="F:iron ion binding"/>
    <property type="evidence" value="ECO:0007669"/>
    <property type="project" value="InterPro"/>
</dbReference>
<sequence length="506" mass="57672">MELLISFILLFTFVSILIALFFTHSLSNPHKPLKNLPPGPWKLPLLGNIHQFVGPLPHQTLRNLANQFGPLMHLQLGQTSHIIVSSPDIAKEVMKTHDAIFANRPHLIASKFFLYHTTDIVFSPYGKTWRQLKKICISELLHAKHVQSLRCIREEEVANLVRKLCANEGSIVNLTKEIESVMNVIIVRASNGKRCKDQEAFISAMEQTLQLLGGFSIADFYPSIKVLPFLTGIKTKLERAQRENDKILETMVKDHMEKNTNSQKEMQEDFIDVLLKTQKRNDLEIPLTHNNIKAVIWDMFVGGTAAPAAVVVWAMSELMKNPEVMEKAQSEVRKVFNEKGYVDEEEVGKCEYLNSVMKETMRLHPPEALLVPRENSEACVIKGYEIPAKSKVIINAWAIGRDPMYWNEAERFVAERFIESCYDFSGTNFEYIPFGAGRRICPGAAFSVRNMLLLLANLLYHFVWKLPYGTTHQEFDMSESFGLTVRRANDLCLIPMSYHPSTIANH</sequence>
<comment type="cofactor">
    <cofactor evidence="1 8">
        <name>heme</name>
        <dbReference type="ChEBI" id="CHEBI:30413"/>
    </cofactor>
</comment>